<dbReference type="EnsemblBacteria" id="CAM08033">
    <property type="protein sequence ID" value="CAM08033"/>
    <property type="gene ID" value="NMA0786"/>
</dbReference>
<dbReference type="PIRSF" id="PIRSF016195">
    <property type="entry name" value="UCP016195"/>
    <property type="match status" value="1"/>
</dbReference>
<dbReference type="KEGG" id="nma:NMA0786"/>
<feature type="transmembrane region" description="Helical" evidence="1">
    <location>
        <begin position="50"/>
        <end position="68"/>
    </location>
</feature>
<evidence type="ECO:0000313" key="2">
    <source>
        <dbReference type="EMBL" id="CAM08033.1"/>
    </source>
</evidence>
<feature type="transmembrane region" description="Helical" evidence="1">
    <location>
        <begin position="137"/>
        <end position="158"/>
    </location>
</feature>
<sequence length="168" mass="20298">MDFFNFFEQGYFKKLAVENGLNTEYFIFQFIVCNLFSIFVIILMNFIKNYAVLIVLIVIVSILFGLILKNKTMSLIKNKEKFLCGLFPLDVPIFKYTMPSYFKLINKNMRWLFHMNVFCLFFICFSIYLINKGENQYIAYFSCYFFGLTYPLINYLILLHREYKRIQF</sequence>
<evidence type="ECO:0000256" key="1">
    <source>
        <dbReference type="SAM" id="Phobius"/>
    </source>
</evidence>
<dbReference type="EMBL" id="AL157959">
    <property type="protein sequence ID" value="CAM08033.1"/>
    <property type="molecule type" value="Genomic_DNA"/>
</dbReference>
<dbReference type="HOGENOM" id="CLU_1584730_0_0_4"/>
<keyword evidence="1" id="KW-0472">Membrane</keyword>
<name>A0A0U1RHY1_NEIMA</name>
<feature type="transmembrane region" description="Helical" evidence="1">
    <location>
        <begin position="25"/>
        <end position="44"/>
    </location>
</feature>
<accession>A0A0U1RHY1</accession>
<dbReference type="InterPro" id="IPR014478">
    <property type="entry name" value="UCP016195"/>
</dbReference>
<reference evidence="2 3" key="1">
    <citation type="journal article" date="2000" name="Nature">
        <title>Complete DNA sequence of a serogroup A strain of Neisseria meningitidis Z2491.</title>
        <authorList>
            <person name="Parkhill J."/>
            <person name="Achtman M."/>
            <person name="James K.D."/>
            <person name="Bentley S.D."/>
            <person name="Churcher C."/>
            <person name="Klee S.R."/>
            <person name="Morelli G."/>
            <person name="Basham D."/>
            <person name="Brown D."/>
            <person name="Chillingworth T."/>
            <person name="Davies R.M."/>
            <person name="Davis P."/>
            <person name="Devlin K."/>
            <person name="Feltwell T."/>
            <person name="Hamlin N."/>
            <person name="Holroyd S."/>
            <person name="Jagels K."/>
            <person name="Leather S."/>
            <person name="Moule S."/>
            <person name="Mungall K."/>
            <person name="Quail M.A."/>
            <person name="Rajandream M.A."/>
            <person name="Rutherford K.M."/>
            <person name="Simmonds M."/>
            <person name="Skelton J."/>
            <person name="Whitehead S."/>
            <person name="Spratt B.G."/>
            <person name="Barrell B.G."/>
        </authorList>
    </citation>
    <scope>NUCLEOTIDE SEQUENCE [LARGE SCALE GENOMIC DNA]</scope>
    <source>
        <strain evidence="3">DSM 15465 / Z2491</strain>
    </source>
</reference>
<protein>
    <submittedName>
        <fullName evidence="2">Possible membrane protein</fullName>
    </submittedName>
</protein>
<organism evidence="2 3">
    <name type="scientific">Neisseria meningitidis serogroup A / serotype 4A (strain DSM 15465 / Z2491)</name>
    <dbReference type="NCBI Taxonomy" id="122587"/>
    <lineage>
        <taxon>Bacteria</taxon>
        <taxon>Pseudomonadati</taxon>
        <taxon>Pseudomonadota</taxon>
        <taxon>Betaproteobacteria</taxon>
        <taxon>Neisseriales</taxon>
        <taxon>Neisseriaceae</taxon>
        <taxon>Neisseria</taxon>
    </lineage>
</organism>
<keyword evidence="1" id="KW-0812">Transmembrane</keyword>
<proteinExistence type="predicted"/>
<evidence type="ECO:0000313" key="3">
    <source>
        <dbReference type="Proteomes" id="UP000000626"/>
    </source>
</evidence>
<dbReference type="AlphaFoldDB" id="A0A0U1RHY1"/>
<dbReference type="Proteomes" id="UP000000626">
    <property type="component" value="Chromosome"/>
</dbReference>
<keyword evidence="1" id="KW-1133">Transmembrane helix</keyword>
<gene>
    <name evidence="2" type="ordered locus">NMA0786</name>
</gene>
<feature type="transmembrane region" description="Helical" evidence="1">
    <location>
        <begin position="111"/>
        <end position="131"/>
    </location>
</feature>